<accession>A0ABP9LPZ2</accession>
<dbReference type="RefSeq" id="WP_158982263.1">
    <property type="nucleotide sequence ID" value="NZ_BAABKY010000004.1"/>
</dbReference>
<dbReference type="Proteomes" id="UP001501083">
    <property type="component" value="Unassembled WGS sequence"/>
</dbReference>
<comment type="caution">
    <text evidence="3">The sequence shown here is derived from an EMBL/GenBank/DDBJ whole genome shotgun (WGS) entry which is preliminary data.</text>
</comment>
<organism evidence="3 4">
    <name type="scientific">Lysobacter panacisoli</name>
    <dbReference type="NCBI Taxonomy" id="1255263"/>
    <lineage>
        <taxon>Bacteria</taxon>
        <taxon>Pseudomonadati</taxon>
        <taxon>Pseudomonadota</taxon>
        <taxon>Gammaproteobacteria</taxon>
        <taxon>Lysobacterales</taxon>
        <taxon>Lysobacteraceae</taxon>
        <taxon>Lysobacter</taxon>
    </lineage>
</organism>
<gene>
    <name evidence="3" type="ORF">GCM10025759_30140</name>
</gene>
<sequence length="112" mass="11905">MNRMTRNRTLIAIALAGLLGTSAFVASAQTADASAQAQTTQANADAQAAADAKEKPRIDDSKCLRETGSRIRSADRKSRCAEVGRAYDRETLDSTGRTNLADALRAVDPSVH</sequence>
<feature type="signal peptide" evidence="2">
    <location>
        <begin position="1"/>
        <end position="28"/>
    </location>
</feature>
<protein>
    <recommendedName>
        <fullName evidence="5">Secreted protein</fullName>
    </recommendedName>
</protein>
<feature type="compositionally biased region" description="Basic and acidic residues" evidence="1">
    <location>
        <begin position="51"/>
        <end position="80"/>
    </location>
</feature>
<name>A0ABP9LPZ2_9GAMM</name>
<feature type="region of interest" description="Disordered" evidence="1">
    <location>
        <begin position="42"/>
        <end position="80"/>
    </location>
</feature>
<keyword evidence="4" id="KW-1185">Reference proteome</keyword>
<evidence type="ECO:0000256" key="1">
    <source>
        <dbReference type="SAM" id="MobiDB-lite"/>
    </source>
</evidence>
<evidence type="ECO:0000313" key="4">
    <source>
        <dbReference type="Proteomes" id="UP001501083"/>
    </source>
</evidence>
<evidence type="ECO:0008006" key="5">
    <source>
        <dbReference type="Google" id="ProtNLM"/>
    </source>
</evidence>
<feature type="chain" id="PRO_5046302362" description="Secreted protein" evidence="2">
    <location>
        <begin position="29"/>
        <end position="112"/>
    </location>
</feature>
<evidence type="ECO:0000313" key="3">
    <source>
        <dbReference type="EMBL" id="GAA5080646.1"/>
    </source>
</evidence>
<evidence type="ECO:0000256" key="2">
    <source>
        <dbReference type="SAM" id="SignalP"/>
    </source>
</evidence>
<proteinExistence type="predicted"/>
<reference evidence="4" key="1">
    <citation type="journal article" date="2019" name="Int. J. Syst. Evol. Microbiol.">
        <title>The Global Catalogue of Microorganisms (GCM) 10K type strain sequencing project: providing services to taxonomists for standard genome sequencing and annotation.</title>
        <authorList>
            <consortium name="The Broad Institute Genomics Platform"/>
            <consortium name="The Broad Institute Genome Sequencing Center for Infectious Disease"/>
            <person name="Wu L."/>
            <person name="Ma J."/>
        </authorList>
    </citation>
    <scope>NUCLEOTIDE SEQUENCE [LARGE SCALE GENOMIC DNA]</scope>
    <source>
        <strain evidence="4">JCM 19212</strain>
    </source>
</reference>
<keyword evidence="2" id="KW-0732">Signal</keyword>
<dbReference type="EMBL" id="BAABKY010000004">
    <property type="protein sequence ID" value="GAA5080646.1"/>
    <property type="molecule type" value="Genomic_DNA"/>
</dbReference>